<feature type="compositionally biased region" description="Acidic residues" evidence="1">
    <location>
        <begin position="248"/>
        <end position="269"/>
    </location>
</feature>
<dbReference type="Proteomes" id="UP001054902">
    <property type="component" value="Unassembled WGS sequence"/>
</dbReference>
<reference evidence="2 3" key="1">
    <citation type="journal article" date="2021" name="Sci. Rep.">
        <title>The genome of the diatom Chaetoceros tenuissimus carries an ancient integrated fragment of an extant virus.</title>
        <authorList>
            <person name="Hongo Y."/>
            <person name="Kimura K."/>
            <person name="Takaki Y."/>
            <person name="Yoshida Y."/>
            <person name="Baba S."/>
            <person name="Kobayashi G."/>
            <person name="Nagasaki K."/>
            <person name="Hano T."/>
            <person name="Tomaru Y."/>
        </authorList>
    </citation>
    <scope>NUCLEOTIDE SEQUENCE [LARGE SCALE GENOMIC DNA]</scope>
    <source>
        <strain evidence="2 3">NIES-3715</strain>
    </source>
</reference>
<gene>
    <name evidence="2" type="ORF">CTEN210_17554</name>
</gene>
<evidence type="ECO:0000256" key="1">
    <source>
        <dbReference type="SAM" id="MobiDB-lite"/>
    </source>
</evidence>
<comment type="caution">
    <text evidence="2">The sequence shown here is derived from an EMBL/GenBank/DDBJ whole genome shotgun (WGS) entry which is preliminary data.</text>
</comment>
<protein>
    <submittedName>
        <fullName evidence="2">Uncharacterized protein</fullName>
    </submittedName>
</protein>
<evidence type="ECO:0000313" key="2">
    <source>
        <dbReference type="EMBL" id="GFH61078.1"/>
    </source>
</evidence>
<sequence length="269" mass="30206">MSAKQISSEKVETSQSSAYHPSFSESDKKKYGKYICYIGEFILRDIVHRAKIVTTRGQVEYFPINHTNPKKKKLYFHVQFTDGTGDDLELKEIEGKSFLIIHCSIFRKDSVQELTETQLLKEGIREYKRKGELASSEKQVLLAVDKEMLLTGNNDDRDMFLAMQSAVKLTIGNKRVELRPNKENQIAPKVGKLGVSDSAALKDDQSASKPKITEVGTTTVSGDIVMSDFEYSDLSYQESSQSAADDSMVYDDDDVSEYEASDGVDESFT</sequence>
<organism evidence="2 3">
    <name type="scientific">Chaetoceros tenuissimus</name>
    <dbReference type="NCBI Taxonomy" id="426638"/>
    <lineage>
        <taxon>Eukaryota</taxon>
        <taxon>Sar</taxon>
        <taxon>Stramenopiles</taxon>
        <taxon>Ochrophyta</taxon>
        <taxon>Bacillariophyta</taxon>
        <taxon>Coscinodiscophyceae</taxon>
        <taxon>Chaetocerotophycidae</taxon>
        <taxon>Chaetocerotales</taxon>
        <taxon>Chaetocerotaceae</taxon>
        <taxon>Chaetoceros</taxon>
    </lineage>
</organism>
<evidence type="ECO:0000313" key="3">
    <source>
        <dbReference type="Proteomes" id="UP001054902"/>
    </source>
</evidence>
<feature type="region of interest" description="Disordered" evidence="1">
    <location>
        <begin position="1"/>
        <end position="25"/>
    </location>
</feature>
<dbReference type="AlphaFoldDB" id="A0AAD3DB29"/>
<accession>A0AAD3DB29</accession>
<dbReference type="EMBL" id="BLLK01000069">
    <property type="protein sequence ID" value="GFH61078.1"/>
    <property type="molecule type" value="Genomic_DNA"/>
</dbReference>
<keyword evidence="3" id="KW-1185">Reference proteome</keyword>
<proteinExistence type="predicted"/>
<feature type="region of interest" description="Disordered" evidence="1">
    <location>
        <begin position="237"/>
        <end position="269"/>
    </location>
</feature>
<name>A0AAD3DB29_9STRA</name>